<dbReference type="GeneTree" id="ENSGT01010000222632"/>
<organism evidence="9 10">
    <name type="scientific">Chelonoidis abingdonii</name>
    <name type="common">Abingdon island giant tortoise</name>
    <name type="synonym">Testudo abingdonii</name>
    <dbReference type="NCBI Taxonomy" id="106734"/>
    <lineage>
        <taxon>Eukaryota</taxon>
        <taxon>Metazoa</taxon>
        <taxon>Chordata</taxon>
        <taxon>Craniata</taxon>
        <taxon>Vertebrata</taxon>
        <taxon>Euteleostomi</taxon>
        <taxon>Archelosauria</taxon>
        <taxon>Testudinata</taxon>
        <taxon>Testudines</taxon>
        <taxon>Cryptodira</taxon>
        <taxon>Durocryptodira</taxon>
        <taxon>Testudinoidea</taxon>
        <taxon>Testudinidae</taxon>
        <taxon>Chelonoidis</taxon>
    </lineage>
</organism>
<keyword evidence="7" id="KW-0812">Transmembrane</keyword>
<keyword evidence="10" id="KW-1185">Reference proteome</keyword>
<dbReference type="Gene3D" id="2.30.30.850">
    <property type="match status" value="1"/>
</dbReference>
<evidence type="ECO:0000256" key="3">
    <source>
        <dbReference type="ARBA" id="ARBA00022722"/>
    </source>
</evidence>
<evidence type="ECO:0000256" key="1">
    <source>
        <dbReference type="ARBA" id="ARBA00022679"/>
    </source>
</evidence>
<keyword evidence="6" id="KW-1015">Disulfide bond</keyword>
<keyword evidence="7" id="KW-1133">Transmembrane helix</keyword>
<evidence type="ECO:0000313" key="9">
    <source>
        <dbReference type="Ensembl" id="ENSCABP00000027266.1"/>
    </source>
</evidence>
<sequence length="431" mass="49018">MTGLKWPEILSIVLWHTRQTPRMPLGLSPFEILFGRPALVPGTYIPAHASLLDGDETLARYVARLQKELTDNQSEAQLFQTVPLGLQVYSFKPGDWVLVKKIPHTNPLEPWWDGPYQVLLCTYSASKVAGKRWEGNSFLNLTRTTIQSVNRTQCWICIHTPTHIGQGVPVVGVPIPLNRTLQAELWMNTMFTWNATIQTWCIHMRSGWYWLCNYTVYKTLLAGWCGMCTLGAIVPAVTVHQTLTQGEIRNLVRRNRQSVPLNPRSDWPTSFHSFVCWFLPWLGVSELEKAIGNISAVLEVMANATADAFFMQSHLTLDYLLATQGGVCALVNSSSCVFLKQHGQVETDNHAIMQQAASFHCISLDDTSTGFQEVWNWLTSWLQDLWAWGRRILYLILFVVFFFVFIFVCLQCCSICSRQLLIFHRGYSAPI</sequence>
<keyword evidence="1" id="KW-0808">Transferase</keyword>
<dbReference type="GO" id="GO:0016779">
    <property type="term" value="F:nucleotidyltransferase activity"/>
    <property type="evidence" value="ECO:0007669"/>
    <property type="project" value="UniProtKB-KW"/>
</dbReference>
<name>A0A8C0J5V4_CHEAB</name>
<proteinExistence type="predicted"/>
<protein>
    <recommendedName>
        <fullName evidence="8">Murine leukemia virus integrase C-terminal domain-containing protein</fullName>
    </recommendedName>
</protein>
<evidence type="ECO:0000256" key="6">
    <source>
        <dbReference type="ARBA" id="ARBA00023157"/>
    </source>
</evidence>
<reference evidence="9" key="1">
    <citation type="submission" date="2025-08" db="UniProtKB">
        <authorList>
            <consortium name="Ensembl"/>
        </authorList>
    </citation>
    <scope>IDENTIFICATION</scope>
</reference>
<dbReference type="InterPro" id="IPR018154">
    <property type="entry name" value="TLV/ENV_coat_polyprotein"/>
</dbReference>
<dbReference type="OMA" id="YWICKNE"/>
<dbReference type="GO" id="GO:0016787">
    <property type="term" value="F:hydrolase activity"/>
    <property type="evidence" value="ECO:0007669"/>
    <property type="project" value="UniProtKB-KW"/>
</dbReference>
<accession>A0A8C0J5V4</accession>
<dbReference type="GO" id="GO:0004519">
    <property type="term" value="F:endonuclease activity"/>
    <property type="evidence" value="ECO:0007669"/>
    <property type="project" value="UniProtKB-KW"/>
</dbReference>
<dbReference type="Ensembl" id="ENSCABT00000029856.1">
    <property type="protein sequence ID" value="ENSCABP00000027266.1"/>
    <property type="gene ID" value="ENSCABG00000020015.1"/>
</dbReference>
<evidence type="ECO:0000256" key="2">
    <source>
        <dbReference type="ARBA" id="ARBA00022695"/>
    </source>
</evidence>
<dbReference type="PANTHER" id="PTHR10424">
    <property type="entry name" value="VIRAL ENVELOPE PROTEIN"/>
    <property type="match status" value="1"/>
</dbReference>
<evidence type="ECO:0000256" key="4">
    <source>
        <dbReference type="ARBA" id="ARBA00022759"/>
    </source>
</evidence>
<dbReference type="InterPro" id="IPR040643">
    <property type="entry name" value="MLVIN_C"/>
</dbReference>
<dbReference type="Pfam" id="PF18697">
    <property type="entry name" value="MLVIN_C"/>
    <property type="match status" value="1"/>
</dbReference>
<dbReference type="Proteomes" id="UP000694404">
    <property type="component" value="Unplaced"/>
</dbReference>
<evidence type="ECO:0000256" key="7">
    <source>
        <dbReference type="SAM" id="Phobius"/>
    </source>
</evidence>
<keyword evidence="7" id="KW-0472">Membrane</keyword>
<reference evidence="9" key="2">
    <citation type="submission" date="2025-09" db="UniProtKB">
        <authorList>
            <consortium name="Ensembl"/>
        </authorList>
    </citation>
    <scope>IDENTIFICATION</scope>
</reference>
<keyword evidence="5" id="KW-0378">Hydrolase</keyword>
<evidence type="ECO:0000256" key="5">
    <source>
        <dbReference type="ARBA" id="ARBA00022801"/>
    </source>
</evidence>
<keyword evidence="4" id="KW-0255">Endonuclease</keyword>
<feature type="domain" description="Murine leukemia virus integrase C-terminal" evidence="8">
    <location>
        <begin position="90"/>
        <end position="130"/>
    </location>
</feature>
<dbReference type="SUPFAM" id="SSF58069">
    <property type="entry name" value="Virus ectodomain"/>
    <property type="match status" value="1"/>
</dbReference>
<evidence type="ECO:0000313" key="10">
    <source>
        <dbReference type="Proteomes" id="UP000694404"/>
    </source>
</evidence>
<dbReference type="PANTHER" id="PTHR10424:SF73">
    <property type="entry name" value="ENDOGENOUS RETROVIRUS GROUP FC1 ENV POLYPROTEIN-RELATED"/>
    <property type="match status" value="1"/>
</dbReference>
<dbReference type="AlphaFoldDB" id="A0A8C0J5V4"/>
<feature type="transmembrane region" description="Helical" evidence="7">
    <location>
        <begin position="392"/>
        <end position="416"/>
    </location>
</feature>
<keyword evidence="3" id="KW-0540">Nuclease</keyword>
<dbReference type="Gene3D" id="1.10.287.210">
    <property type="match status" value="1"/>
</dbReference>
<keyword evidence="2" id="KW-0548">Nucleotidyltransferase</keyword>
<evidence type="ECO:0000259" key="8">
    <source>
        <dbReference type="Pfam" id="PF18697"/>
    </source>
</evidence>